<reference evidence="1 2" key="1">
    <citation type="journal article" date="2010" name="Stand. Genomic Sci.">
        <title>Complete genome sequence of Coraliomargarita akajimensis type strain (04OKA010-24).</title>
        <authorList>
            <person name="Mavromatis K."/>
            <person name="Abt B."/>
            <person name="Brambilla E."/>
            <person name="Lapidus A."/>
            <person name="Copeland A."/>
            <person name="Deshpande S."/>
            <person name="Nolan M."/>
            <person name="Lucas S."/>
            <person name="Tice H."/>
            <person name="Cheng J.F."/>
            <person name="Han C."/>
            <person name="Detter J.C."/>
            <person name="Woyke T."/>
            <person name="Goodwin L."/>
            <person name="Pitluck S."/>
            <person name="Held B."/>
            <person name="Brettin T."/>
            <person name="Tapia R."/>
            <person name="Ivanova N."/>
            <person name="Mikhailova N."/>
            <person name="Pati A."/>
            <person name="Liolios K."/>
            <person name="Chen A."/>
            <person name="Palaniappan K."/>
            <person name="Land M."/>
            <person name="Hauser L."/>
            <person name="Chang Y.J."/>
            <person name="Jeffries C.D."/>
            <person name="Rohde M."/>
            <person name="Goker M."/>
            <person name="Bristow J."/>
            <person name="Eisen J.A."/>
            <person name="Markowitz V."/>
            <person name="Hugenholtz P."/>
            <person name="Klenk H.P."/>
            <person name="Kyrpides N.C."/>
        </authorList>
    </citation>
    <scope>NUCLEOTIDE SEQUENCE [LARGE SCALE GENOMIC DNA]</scope>
    <source>
        <strain evidence="2">DSM 45221 / IAM 15411 / JCM 23193 / KCTC 12865</strain>
    </source>
</reference>
<evidence type="ECO:0000313" key="1">
    <source>
        <dbReference type="EMBL" id="ADE54171.1"/>
    </source>
</evidence>
<dbReference type="KEGG" id="caa:Caka_1150"/>
<proteinExistence type="predicted"/>
<dbReference type="AlphaFoldDB" id="D5EIA5"/>
<protein>
    <submittedName>
        <fullName evidence="1">Uncharacterized protein</fullName>
    </submittedName>
</protein>
<dbReference type="OrthoDB" id="185589at2"/>
<accession>D5EIA5</accession>
<evidence type="ECO:0000313" key="2">
    <source>
        <dbReference type="Proteomes" id="UP000000925"/>
    </source>
</evidence>
<organism evidence="1 2">
    <name type="scientific">Coraliomargarita akajimensis (strain DSM 45221 / IAM 15411 / JCM 23193 / KCTC 12865 / 04OKA010-24)</name>
    <dbReference type="NCBI Taxonomy" id="583355"/>
    <lineage>
        <taxon>Bacteria</taxon>
        <taxon>Pseudomonadati</taxon>
        <taxon>Verrucomicrobiota</taxon>
        <taxon>Opitutia</taxon>
        <taxon>Puniceicoccales</taxon>
        <taxon>Coraliomargaritaceae</taxon>
        <taxon>Coraliomargarita</taxon>
    </lineage>
</organism>
<gene>
    <name evidence="1" type="ordered locus">Caka_1150</name>
</gene>
<dbReference type="Proteomes" id="UP000000925">
    <property type="component" value="Chromosome"/>
</dbReference>
<keyword evidence="2" id="KW-1185">Reference proteome</keyword>
<dbReference type="eggNOG" id="ENOG503265N">
    <property type="taxonomic scope" value="Bacteria"/>
</dbReference>
<name>D5EIA5_CORAD</name>
<dbReference type="HOGENOM" id="CLU_873493_0_0_0"/>
<dbReference type="EMBL" id="CP001998">
    <property type="protein sequence ID" value="ADE54171.1"/>
    <property type="molecule type" value="Genomic_DNA"/>
</dbReference>
<sequence>MTERTYELYSPEEWEFLRDRFRASALNDMELNILGQNAGKKWPFKGSDETPAKYIEFDFEDLQTVPGLIGKKSRIKNLMDILRETLAFDDPFGDMADKVETDGEHDDTYEKVLDRYGIPHDYPAKFIAFDAEGRSMVRDENFTTLIDVVRYGQTLHYETEGADDLKALMNSLAHREELGIARFLPYRRGSAGLHLAEAIGQIARTVDVSLQIELRSQIGDELKDEEKQKLERTSSMTLESRLKHALERIDAVADWFEAEANELQALIEGGGSYERYFITLNDRYIERVALALARIKFGDPRLEKTGLISKIGGLFGRR</sequence>
<dbReference type="STRING" id="583355.Caka_1150"/>
<dbReference type="RefSeq" id="WP_013042893.1">
    <property type="nucleotide sequence ID" value="NC_014008.1"/>
</dbReference>